<keyword evidence="1" id="KW-0472">Membrane</keyword>
<protein>
    <recommendedName>
        <fullName evidence="4">DUF2304 domain-containing protein</fullName>
    </recommendedName>
</protein>
<keyword evidence="1" id="KW-0812">Transmembrane</keyword>
<feature type="transmembrane region" description="Helical" evidence="1">
    <location>
        <begin position="35"/>
        <end position="56"/>
    </location>
</feature>
<dbReference type="EMBL" id="CCDP010000002">
    <property type="protein sequence ID" value="CDQ40791.1"/>
    <property type="molecule type" value="Genomic_DNA"/>
</dbReference>
<comment type="caution">
    <text evidence="2">The sequence shown here is derived from an EMBL/GenBank/DDBJ whole genome shotgun (WGS) entry which is preliminary data.</text>
</comment>
<name>A0A024QFP8_9BACI</name>
<reference evidence="3" key="2">
    <citation type="submission" date="2014-05" db="EMBL/GenBank/DDBJ databases">
        <title>Draft genome sequence of Virgibacillus massiliensis Vm-5.</title>
        <authorList>
            <person name="Khelaifia S."/>
            <person name="Croce O."/>
            <person name="Lagier J.C."/>
            <person name="Raoult D."/>
        </authorList>
    </citation>
    <scope>NUCLEOTIDE SEQUENCE [LARGE SCALE GENOMIC DNA]</scope>
    <source>
        <strain evidence="3">Vm-5</strain>
    </source>
</reference>
<organism evidence="2 3">
    <name type="scientific">Virgibacillus massiliensis</name>
    <dbReference type="NCBI Taxonomy" id="1462526"/>
    <lineage>
        <taxon>Bacteria</taxon>
        <taxon>Bacillati</taxon>
        <taxon>Bacillota</taxon>
        <taxon>Bacilli</taxon>
        <taxon>Bacillales</taxon>
        <taxon>Bacillaceae</taxon>
        <taxon>Virgibacillus</taxon>
    </lineage>
</organism>
<dbReference type="eggNOG" id="ENOG50337YU">
    <property type="taxonomic scope" value="Bacteria"/>
</dbReference>
<keyword evidence="1" id="KW-1133">Transmembrane helix</keyword>
<reference evidence="2 3" key="1">
    <citation type="submission" date="2014-03" db="EMBL/GenBank/DDBJ databases">
        <authorList>
            <person name="Urmite Genomes U."/>
        </authorList>
    </citation>
    <scope>NUCLEOTIDE SEQUENCE [LARGE SCALE GENOMIC DNA]</scope>
    <source>
        <strain evidence="2 3">Vm-5</strain>
    </source>
</reference>
<sequence length="127" mass="14978">MVSLPTWIWVFYFIFLVFTLTTALISNFKNRSISYAYTAIILSFAAPLFSFLFSVGRPEGVHSISYVFSQIWNGNLFALAIVLANIYLLFWDGLFIKNYRDQLIRYYHRVLKKIQDTDILKKREKSQ</sequence>
<keyword evidence="3" id="KW-1185">Reference proteome</keyword>
<dbReference type="Proteomes" id="UP000028875">
    <property type="component" value="Unassembled WGS sequence"/>
</dbReference>
<dbReference type="AlphaFoldDB" id="A0A024QFP8"/>
<accession>A0A024QFP8</accession>
<dbReference type="STRING" id="1462526.BN990_03121"/>
<feature type="transmembrane region" description="Helical" evidence="1">
    <location>
        <begin position="76"/>
        <end position="96"/>
    </location>
</feature>
<feature type="transmembrane region" description="Helical" evidence="1">
    <location>
        <begin position="6"/>
        <end position="28"/>
    </location>
</feature>
<evidence type="ECO:0008006" key="4">
    <source>
        <dbReference type="Google" id="ProtNLM"/>
    </source>
</evidence>
<proteinExistence type="predicted"/>
<gene>
    <name evidence="2" type="ORF">BN990_03121</name>
</gene>
<evidence type="ECO:0000313" key="2">
    <source>
        <dbReference type="EMBL" id="CDQ40791.1"/>
    </source>
</evidence>
<evidence type="ECO:0000313" key="3">
    <source>
        <dbReference type="Proteomes" id="UP000028875"/>
    </source>
</evidence>
<evidence type="ECO:0000256" key="1">
    <source>
        <dbReference type="SAM" id="Phobius"/>
    </source>
</evidence>